<keyword evidence="11" id="KW-0012">Acyltransferase</keyword>
<evidence type="ECO:0000256" key="4">
    <source>
        <dbReference type="ARBA" id="ARBA00022692"/>
    </source>
</evidence>
<dbReference type="Pfam" id="PF02660">
    <property type="entry name" value="G3P_acyltransf"/>
    <property type="match status" value="1"/>
</dbReference>
<keyword evidence="2" id="KW-0444">Lipid biosynthesis</keyword>
<proteinExistence type="predicted"/>
<evidence type="ECO:0000256" key="1">
    <source>
        <dbReference type="ARBA" id="ARBA00022475"/>
    </source>
</evidence>
<evidence type="ECO:0000256" key="5">
    <source>
        <dbReference type="ARBA" id="ARBA00022989"/>
    </source>
</evidence>
<keyword evidence="7 10" id="KW-0472">Membrane</keyword>
<keyword evidence="4 10" id="KW-0812">Transmembrane</keyword>
<keyword evidence="6" id="KW-0443">Lipid metabolism</keyword>
<organism evidence="11 12">
    <name type="scientific">Candidatus Faeciplasma gallinarum</name>
    <dbReference type="NCBI Taxonomy" id="2840799"/>
    <lineage>
        <taxon>Bacteria</taxon>
        <taxon>Bacillati</taxon>
        <taxon>Bacillota</taxon>
        <taxon>Clostridia</taxon>
        <taxon>Eubacteriales</taxon>
        <taxon>Oscillospiraceae</taxon>
        <taxon>Oscillospiraceae incertae sedis</taxon>
        <taxon>Candidatus Faeciplasma</taxon>
    </lineage>
</organism>
<keyword evidence="1" id="KW-1003">Cell membrane</keyword>
<evidence type="ECO:0000256" key="8">
    <source>
        <dbReference type="ARBA" id="ARBA00023209"/>
    </source>
</evidence>
<dbReference type="InterPro" id="IPR003811">
    <property type="entry name" value="G3P_acylTferase_PlsY"/>
</dbReference>
<gene>
    <name evidence="11" type="ORF">IAD01_01200</name>
</gene>
<feature type="transmembrane region" description="Helical" evidence="10">
    <location>
        <begin position="43"/>
        <end position="61"/>
    </location>
</feature>
<evidence type="ECO:0000256" key="2">
    <source>
        <dbReference type="ARBA" id="ARBA00022516"/>
    </source>
</evidence>
<name>A0A9D1EMM9_9FIRM</name>
<dbReference type="EMBL" id="DVIR01000010">
    <property type="protein sequence ID" value="HIS24011.1"/>
    <property type="molecule type" value="Genomic_DNA"/>
</dbReference>
<dbReference type="SMART" id="SM01207">
    <property type="entry name" value="G3P_acyltransf"/>
    <property type="match status" value="1"/>
</dbReference>
<dbReference type="Proteomes" id="UP000823982">
    <property type="component" value="Unassembled WGS sequence"/>
</dbReference>
<keyword evidence="8" id="KW-0594">Phospholipid biosynthesis</keyword>
<evidence type="ECO:0000313" key="12">
    <source>
        <dbReference type="Proteomes" id="UP000823982"/>
    </source>
</evidence>
<evidence type="ECO:0000256" key="7">
    <source>
        <dbReference type="ARBA" id="ARBA00023136"/>
    </source>
</evidence>
<dbReference type="PANTHER" id="PTHR30309:SF0">
    <property type="entry name" value="GLYCEROL-3-PHOSPHATE ACYLTRANSFERASE-RELATED"/>
    <property type="match status" value="1"/>
</dbReference>
<dbReference type="AlphaFoldDB" id="A0A9D1EMM9"/>
<dbReference type="GO" id="GO:0008654">
    <property type="term" value="P:phospholipid biosynthetic process"/>
    <property type="evidence" value="ECO:0007669"/>
    <property type="project" value="UniProtKB-KW"/>
</dbReference>
<accession>A0A9D1EMM9</accession>
<comment type="caution">
    <text evidence="11">The sequence shown here is derived from an EMBL/GenBank/DDBJ whole genome shotgun (WGS) entry which is preliminary data.</text>
</comment>
<dbReference type="GO" id="GO:0043772">
    <property type="term" value="F:acyl-phosphate glycerol-3-phosphate acyltransferase activity"/>
    <property type="evidence" value="ECO:0007669"/>
    <property type="project" value="InterPro"/>
</dbReference>
<evidence type="ECO:0000313" key="11">
    <source>
        <dbReference type="EMBL" id="HIS24011.1"/>
    </source>
</evidence>
<evidence type="ECO:0000256" key="10">
    <source>
        <dbReference type="SAM" id="Phobius"/>
    </source>
</evidence>
<dbReference type="PANTHER" id="PTHR30309">
    <property type="entry name" value="INNER MEMBRANE PROTEIN YGIH"/>
    <property type="match status" value="1"/>
</dbReference>
<reference evidence="11" key="2">
    <citation type="journal article" date="2021" name="PeerJ">
        <title>Extensive microbial diversity within the chicken gut microbiome revealed by metagenomics and culture.</title>
        <authorList>
            <person name="Gilroy R."/>
            <person name="Ravi A."/>
            <person name="Getino M."/>
            <person name="Pursley I."/>
            <person name="Horton D.L."/>
            <person name="Alikhan N.F."/>
            <person name="Baker D."/>
            <person name="Gharbi K."/>
            <person name="Hall N."/>
            <person name="Watson M."/>
            <person name="Adriaenssens E.M."/>
            <person name="Foster-Nyarko E."/>
            <person name="Jarju S."/>
            <person name="Secka A."/>
            <person name="Antonio M."/>
            <person name="Oren A."/>
            <person name="Chaudhuri R.R."/>
            <person name="La Ragione R."/>
            <person name="Hildebrand F."/>
            <person name="Pallen M.J."/>
        </authorList>
    </citation>
    <scope>NUCLEOTIDE SEQUENCE</scope>
    <source>
        <strain evidence="11">CHK157-1446</strain>
    </source>
</reference>
<feature type="transmembrane region" description="Helical" evidence="10">
    <location>
        <begin position="5"/>
        <end position="23"/>
    </location>
</feature>
<feature type="transmembrane region" description="Helical" evidence="10">
    <location>
        <begin position="109"/>
        <end position="139"/>
    </location>
</feature>
<keyword evidence="3" id="KW-0808">Transferase</keyword>
<evidence type="ECO:0000256" key="3">
    <source>
        <dbReference type="ARBA" id="ARBA00022679"/>
    </source>
</evidence>
<evidence type="ECO:0000256" key="9">
    <source>
        <dbReference type="ARBA" id="ARBA00023264"/>
    </source>
</evidence>
<evidence type="ECO:0000256" key="6">
    <source>
        <dbReference type="ARBA" id="ARBA00023098"/>
    </source>
</evidence>
<feature type="transmembrane region" description="Helical" evidence="10">
    <location>
        <begin position="82"/>
        <end position="103"/>
    </location>
</feature>
<reference evidence="11" key="1">
    <citation type="submission" date="2020-10" db="EMBL/GenBank/DDBJ databases">
        <authorList>
            <person name="Gilroy R."/>
        </authorList>
    </citation>
    <scope>NUCLEOTIDE SEQUENCE</scope>
    <source>
        <strain evidence="11">CHK157-1446</strain>
    </source>
</reference>
<feature type="transmembrane region" description="Helical" evidence="10">
    <location>
        <begin position="169"/>
        <end position="188"/>
    </location>
</feature>
<protein>
    <submittedName>
        <fullName evidence="11">Glycerol-3-phosphate acyltransferase</fullName>
    </submittedName>
</protein>
<keyword evidence="9" id="KW-1208">Phospholipid metabolism</keyword>
<dbReference type="GO" id="GO:0005886">
    <property type="term" value="C:plasma membrane"/>
    <property type="evidence" value="ECO:0007669"/>
    <property type="project" value="InterPro"/>
</dbReference>
<sequence length="207" mass="22570">MLIYIILGYISGSILYAPIWAKILHTGSITEKSKDKNPGTANAFMYGGVLCGVLTLVCELLKGYIPVRLCIMNNPGCVRDNVLFALVLCAPVIGHIFPILNGFHGGKGIAATFGCLLGLVPMFEPVLIMAATFIFFSVILKISPNIYRTIAAYITALPLMTAFSLKLGVIPICIGFTIITIAVGYKLFKSSEEREKLTLSILWRQIH</sequence>
<keyword evidence="5 10" id="KW-1133">Transmembrane helix</keyword>